<dbReference type="GO" id="GO:0051707">
    <property type="term" value="P:response to other organism"/>
    <property type="evidence" value="ECO:0007669"/>
    <property type="project" value="UniProtKB-ARBA"/>
</dbReference>
<proteinExistence type="inferred from homology"/>
<dbReference type="PROSITE" id="PS50011">
    <property type="entry name" value="PROTEIN_KINASE_DOM"/>
    <property type="match status" value="1"/>
</dbReference>
<feature type="domain" description="Protein kinase" evidence="23">
    <location>
        <begin position="697"/>
        <end position="1005"/>
    </location>
</feature>
<evidence type="ECO:0000256" key="1">
    <source>
        <dbReference type="ARBA" id="ARBA00004251"/>
    </source>
</evidence>
<dbReference type="InterPro" id="IPR017441">
    <property type="entry name" value="Protein_kinase_ATP_BS"/>
</dbReference>
<evidence type="ECO:0000256" key="12">
    <source>
        <dbReference type="ARBA" id="ARBA00022741"/>
    </source>
</evidence>
<dbReference type="InterPro" id="IPR013210">
    <property type="entry name" value="LRR_N_plant-typ"/>
</dbReference>
<keyword evidence="15 22" id="KW-1133">Transmembrane helix</keyword>
<dbReference type="InterPro" id="IPR008271">
    <property type="entry name" value="Ser/Thr_kinase_AS"/>
</dbReference>
<dbReference type="InterPro" id="IPR011009">
    <property type="entry name" value="Kinase-like_dom_sf"/>
</dbReference>
<evidence type="ECO:0000256" key="10">
    <source>
        <dbReference type="ARBA" id="ARBA00022729"/>
    </source>
</evidence>
<feature type="transmembrane region" description="Helical" evidence="22">
    <location>
        <begin position="639"/>
        <end position="662"/>
    </location>
</feature>
<dbReference type="Pfam" id="PF00069">
    <property type="entry name" value="Pkinase"/>
    <property type="match status" value="1"/>
</dbReference>
<dbReference type="SUPFAM" id="SSF56112">
    <property type="entry name" value="Protein kinase-like (PK-like)"/>
    <property type="match status" value="1"/>
</dbReference>
<evidence type="ECO:0000256" key="13">
    <source>
        <dbReference type="ARBA" id="ARBA00022777"/>
    </source>
</evidence>
<feature type="binding site" evidence="21">
    <location>
        <position position="732"/>
    </location>
    <ligand>
        <name>ATP</name>
        <dbReference type="ChEBI" id="CHEBI:30616"/>
    </ligand>
</feature>
<dbReference type="InterPro" id="IPR051716">
    <property type="entry name" value="Plant_RL_S/T_kinase"/>
</dbReference>
<keyword evidence="5" id="KW-0723">Serine/threonine-protein kinase</keyword>
<keyword evidence="7" id="KW-0433">Leucine-rich repeat</keyword>
<dbReference type="SUPFAM" id="SSF52058">
    <property type="entry name" value="L domain-like"/>
    <property type="match status" value="1"/>
</dbReference>
<keyword evidence="13" id="KW-0418">Kinase</keyword>
<dbReference type="FunFam" id="3.80.10.10:FF:000470">
    <property type="entry name" value="LRR receptor-like serine/threonine-protein kinase RPK2"/>
    <property type="match status" value="1"/>
</dbReference>
<dbReference type="Gene3D" id="3.30.200.20">
    <property type="entry name" value="Phosphorylase Kinase, domain 1"/>
    <property type="match status" value="1"/>
</dbReference>
<evidence type="ECO:0000256" key="4">
    <source>
        <dbReference type="ARBA" id="ARBA00022475"/>
    </source>
</evidence>
<keyword evidence="25" id="KW-1185">Reference proteome</keyword>
<keyword evidence="4" id="KW-1003">Cell membrane</keyword>
<dbReference type="Gene3D" id="3.80.10.10">
    <property type="entry name" value="Ribonuclease Inhibitor"/>
    <property type="match status" value="4"/>
</dbReference>
<evidence type="ECO:0000256" key="20">
    <source>
        <dbReference type="ARBA" id="ARBA00048679"/>
    </source>
</evidence>
<dbReference type="Pfam" id="PF13855">
    <property type="entry name" value="LRR_8"/>
    <property type="match status" value="1"/>
</dbReference>
<feature type="non-terminal residue" evidence="24">
    <location>
        <position position="1"/>
    </location>
</feature>
<dbReference type="Pfam" id="PF00560">
    <property type="entry name" value="LRR_1"/>
    <property type="match status" value="8"/>
</dbReference>
<evidence type="ECO:0000256" key="6">
    <source>
        <dbReference type="ARBA" id="ARBA00022553"/>
    </source>
</evidence>
<dbReference type="InterPro" id="IPR003591">
    <property type="entry name" value="Leu-rich_rpt_typical-subtyp"/>
</dbReference>
<comment type="caution">
    <text evidence="24">The sequence shown here is derived from an EMBL/GenBank/DDBJ whole genome shotgun (WGS) entry which is preliminary data.</text>
</comment>
<evidence type="ECO:0000256" key="14">
    <source>
        <dbReference type="ARBA" id="ARBA00022840"/>
    </source>
</evidence>
<evidence type="ECO:0000256" key="9">
    <source>
        <dbReference type="ARBA" id="ARBA00022692"/>
    </source>
</evidence>
<sequence>INREMEYFSSNFIVAIHFIVMLLVLTVHGSITSDKEALISFKSQVFSDSNPLSTWDEKISPCNWTGVSCDELGNHVVSLHLSGLRLTGSISPHLGNLSSLTSLELQNNQLSGPLPDHLGNLIRLRTLNLSFNSLGGVIPSNLSRCKDLRQLDLMQNQISGKVPPEIWHFAELQTLNLARNQLAGDFPSSIANISSLVDLNVGTNKFGGPIPSSLSRLTNLKRLDLTINNLSGTVPPSIYNMSSLVYLALASNDLWGDLPGDIAVTLPNLLGFNFCFNKFTGTIPWSLHNLTNIQIIRMAHNLLHGSVPPGLGNLPNLEMYNIGFNSIVGLGDGGLDFLELLTNSTRLNFLAIDGNLLNGTIPKSIGNLSKVLTKLYMGENDIYGSIPPSISELKALQLLDLGDGSISLEIPSEIGQLNELRVLRLTNNMLSGTIPSSLGNLKQLTKLDLSKNKLVGNIPTTFGNFENLISLDLSENNLNGTIPTELVKLPSLSVFLNLSRNQLTGSLPEEIGSLENVAIVNICDNMISGNISRSIGNCKSLEQLLLARNMLSGEIPVTLGDVMGLETLDLSSNQLSGKIPLDLQNLKLLQLLNLSHNNLEGEIPTTGVFADPSKVHLESNHDLCLGLSCRTHRGRNLTLVYIVVSVAAVVSLCFTVGVIWYVRRRQRMMKKGSFESFVKSQPPMVSYNDLRLATDGFSEDNVVGRGSFGSVYRGILEGAAVAVKVLDTTIAKSRKSFLAECKSLRHVRHRNLVKLVTVCASIDAENEDFLALIFEFMCNGSLDDWISGRRRRKNADNMRFNLLERLRFAIGIASAIDYLHNETEAPVVHCDLKPSNILLDSDLTPKVADFGLAKLLVVDANNQTSISSTHTLKGSIGYIPPEYGYGVKPSTAGDVYSYGILLLELFTWKNPTHEMFGGGVSLRSWVQQQFPTNVEKVLDVELVEQMNKFCSDEEIMSPSCKLPQSRRDCLVTVIGVGLSCAAESPEARISIRDALRKLKSVQQILQKQEFANGGHEHCSLQLQIMD</sequence>
<keyword evidence="6" id="KW-0597">Phosphoprotein</keyword>
<dbReference type="GO" id="GO:0006952">
    <property type="term" value="P:defense response"/>
    <property type="evidence" value="ECO:0007669"/>
    <property type="project" value="UniProtKB-ARBA"/>
</dbReference>
<evidence type="ECO:0000256" key="5">
    <source>
        <dbReference type="ARBA" id="ARBA00022527"/>
    </source>
</evidence>
<evidence type="ECO:0000256" key="2">
    <source>
        <dbReference type="ARBA" id="ARBA00008684"/>
    </source>
</evidence>
<dbReference type="GO" id="GO:0004674">
    <property type="term" value="F:protein serine/threonine kinase activity"/>
    <property type="evidence" value="ECO:0007669"/>
    <property type="project" value="UniProtKB-KW"/>
</dbReference>
<evidence type="ECO:0000259" key="23">
    <source>
        <dbReference type="PROSITE" id="PS50011"/>
    </source>
</evidence>
<dbReference type="GO" id="GO:0005886">
    <property type="term" value="C:plasma membrane"/>
    <property type="evidence" value="ECO:0007669"/>
    <property type="project" value="UniProtKB-SubCell"/>
</dbReference>
<organism evidence="24 25">
    <name type="scientific">Perilla frutescens var. hirtella</name>
    <name type="common">Perilla citriodora</name>
    <name type="synonym">Perilla setoyensis</name>
    <dbReference type="NCBI Taxonomy" id="608512"/>
    <lineage>
        <taxon>Eukaryota</taxon>
        <taxon>Viridiplantae</taxon>
        <taxon>Streptophyta</taxon>
        <taxon>Embryophyta</taxon>
        <taxon>Tracheophyta</taxon>
        <taxon>Spermatophyta</taxon>
        <taxon>Magnoliopsida</taxon>
        <taxon>eudicotyledons</taxon>
        <taxon>Gunneridae</taxon>
        <taxon>Pentapetalae</taxon>
        <taxon>asterids</taxon>
        <taxon>lamiids</taxon>
        <taxon>Lamiales</taxon>
        <taxon>Lamiaceae</taxon>
        <taxon>Nepetoideae</taxon>
        <taxon>Elsholtzieae</taxon>
        <taxon>Perilla</taxon>
    </lineage>
</organism>
<gene>
    <name evidence="24" type="ORF">C2S53_005029</name>
</gene>
<reference evidence="24 25" key="1">
    <citation type="journal article" date="2021" name="Nat. Commun.">
        <title>Incipient diploidization of the medicinal plant Perilla within 10,000 years.</title>
        <authorList>
            <person name="Zhang Y."/>
            <person name="Shen Q."/>
            <person name="Leng L."/>
            <person name="Zhang D."/>
            <person name="Chen S."/>
            <person name="Shi Y."/>
            <person name="Ning Z."/>
            <person name="Chen S."/>
        </authorList>
    </citation>
    <scope>NUCLEOTIDE SEQUENCE [LARGE SCALE GENOMIC DNA]</scope>
    <source>
        <strain evidence="25">cv. PC099</strain>
    </source>
</reference>
<dbReference type="FunFam" id="3.80.10.10:FF:000288">
    <property type="entry name" value="LRR receptor-like serine/threonine-protein kinase EFR"/>
    <property type="match status" value="1"/>
</dbReference>
<dbReference type="Proteomes" id="UP001190926">
    <property type="component" value="Unassembled WGS sequence"/>
</dbReference>
<keyword evidence="8" id="KW-0808">Transferase</keyword>
<dbReference type="GO" id="GO:0051606">
    <property type="term" value="P:detection of stimulus"/>
    <property type="evidence" value="ECO:0007669"/>
    <property type="project" value="UniProtKB-ARBA"/>
</dbReference>
<keyword evidence="12 21" id="KW-0547">Nucleotide-binding</keyword>
<dbReference type="AlphaFoldDB" id="A0AAD4PB95"/>
<dbReference type="PANTHER" id="PTHR48053:SF136">
    <property type="entry name" value="PROTEIN KINASE, PLANT-TYPE, PUTATIVE-RELATED"/>
    <property type="match status" value="1"/>
</dbReference>
<dbReference type="Pfam" id="PF08263">
    <property type="entry name" value="LRRNT_2"/>
    <property type="match status" value="1"/>
</dbReference>
<dbReference type="SMART" id="SM00369">
    <property type="entry name" value="LRR_TYP"/>
    <property type="match status" value="8"/>
</dbReference>
<accession>A0AAD4PB95</accession>
<comment type="subcellular location">
    <subcellularLocation>
        <location evidence="1">Cell membrane</location>
        <topology evidence="1">Single-pass type I membrane protein</topology>
    </subcellularLocation>
</comment>
<comment type="catalytic activity">
    <reaction evidence="19">
        <text>L-threonyl-[protein] + ATP = O-phospho-L-threonyl-[protein] + ADP + H(+)</text>
        <dbReference type="Rhea" id="RHEA:46608"/>
        <dbReference type="Rhea" id="RHEA-COMP:11060"/>
        <dbReference type="Rhea" id="RHEA-COMP:11605"/>
        <dbReference type="ChEBI" id="CHEBI:15378"/>
        <dbReference type="ChEBI" id="CHEBI:30013"/>
        <dbReference type="ChEBI" id="CHEBI:30616"/>
        <dbReference type="ChEBI" id="CHEBI:61977"/>
        <dbReference type="ChEBI" id="CHEBI:456216"/>
        <dbReference type="EC" id="2.7.11.1"/>
    </reaction>
</comment>
<dbReference type="PANTHER" id="PTHR48053">
    <property type="entry name" value="LEUCINE RICH REPEAT FAMILY PROTEIN, EXPRESSED"/>
    <property type="match status" value="1"/>
</dbReference>
<keyword evidence="11" id="KW-0677">Repeat</keyword>
<keyword evidence="16 22" id="KW-0472">Membrane</keyword>
<evidence type="ECO:0000256" key="22">
    <source>
        <dbReference type="SAM" id="Phobius"/>
    </source>
</evidence>
<keyword evidence="10" id="KW-0732">Signal</keyword>
<evidence type="ECO:0000256" key="21">
    <source>
        <dbReference type="PROSITE-ProRule" id="PRU10141"/>
    </source>
</evidence>
<dbReference type="SMART" id="SM00220">
    <property type="entry name" value="S_TKc"/>
    <property type="match status" value="1"/>
</dbReference>
<dbReference type="FunFam" id="3.30.200.20:FF:000432">
    <property type="entry name" value="LRR receptor-like serine/threonine-protein kinase EFR"/>
    <property type="match status" value="1"/>
</dbReference>
<keyword evidence="9 22" id="KW-0812">Transmembrane</keyword>
<dbReference type="EC" id="2.7.11.1" evidence="3"/>
<feature type="transmembrane region" description="Helical" evidence="22">
    <location>
        <begin position="12"/>
        <end position="31"/>
    </location>
</feature>
<dbReference type="InterPro" id="IPR001611">
    <property type="entry name" value="Leu-rich_rpt"/>
</dbReference>
<dbReference type="PROSITE" id="PS00108">
    <property type="entry name" value="PROTEIN_KINASE_ST"/>
    <property type="match status" value="1"/>
</dbReference>
<evidence type="ECO:0000256" key="19">
    <source>
        <dbReference type="ARBA" id="ARBA00047899"/>
    </source>
</evidence>
<evidence type="ECO:0000256" key="3">
    <source>
        <dbReference type="ARBA" id="ARBA00012513"/>
    </source>
</evidence>
<dbReference type="FunFam" id="3.80.10.10:FF:000101">
    <property type="entry name" value="LRR receptor-like serine/threonine-protein kinase ERECTA"/>
    <property type="match status" value="1"/>
</dbReference>
<dbReference type="PROSITE" id="PS00107">
    <property type="entry name" value="PROTEIN_KINASE_ATP"/>
    <property type="match status" value="1"/>
</dbReference>
<dbReference type="InterPro" id="IPR032675">
    <property type="entry name" value="LRR_dom_sf"/>
</dbReference>
<evidence type="ECO:0000256" key="18">
    <source>
        <dbReference type="ARBA" id="ARBA00023180"/>
    </source>
</evidence>
<dbReference type="InterPro" id="IPR000719">
    <property type="entry name" value="Prot_kinase_dom"/>
</dbReference>
<evidence type="ECO:0000313" key="25">
    <source>
        <dbReference type="Proteomes" id="UP001190926"/>
    </source>
</evidence>
<comment type="catalytic activity">
    <reaction evidence="20">
        <text>L-seryl-[protein] + ATP = O-phospho-L-seryl-[protein] + ADP + H(+)</text>
        <dbReference type="Rhea" id="RHEA:17989"/>
        <dbReference type="Rhea" id="RHEA-COMP:9863"/>
        <dbReference type="Rhea" id="RHEA-COMP:11604"/>
        <dbReference type="ChEBI" id="CHEBI:15378"/>
        <dbReference type="ChEBI" id="CHEBI:29999"/>
        <dbReference type="ChEBI" id="CHEBI:30616"/>
        <dbReference type="ChEBI" id="CHEBI:83421"/>
        <dbReference type="ChEBI" id="CHEBI:456216"/>
        <dbReference type="EC" id="2.7.11.1"/>
    </reaction>
</comment>
<dbReference type="SUPFAM" id="SSF52047">
    <property type="entry name" value="RNI-like"/>
    <property type="match status" value="1"/>
</dbReference>
<dbReference type="PROSITE" id="PS51450">
    <property type="entry name" value="LRR"/>
    <property type="match status" value="1"/>
</dbReference>
<dbReference type="FunFam" id="1.10.510.10:FF:000358">
    <property type="entry name" value="Putative leucine-rich repeat receptor-like serine/threonine-protein kinase"/>
    <property type="match status" value="1"/>
</dbReference>
<keyword evidence="18" id="KW-0325">Glycoprotein</keyword>
<evidence type="ECO:0000256" key="8">
    <source>
        <dbReference type="ARBA" id="ARBA00022679"/>
    </source>
</evidence>
<evidence type="ECO:0000256" key="15">
    <source>
        <dbReference type="ARBA" id="ARBA00022989"/>
    </source>
</evidence>
<dbReference type="PRINTS" id="PR00019">
    <property type="entry name" value="LEURICHRPT"/>
</dbReference>
<keyword evidence="17" id="KW-0675">Receptor</keyword>
<name>A0AAD4PB95_PERFH</name>
<protein>
    <recommendedName>
        <fullName evidence="3">non-specific serine/threonine protein kinase</fullName>
        <ecNumber evidence="3">2.7.11.1</ecNumber>
    </recommendedName>
</protein>
<dbReference type="EMBL" id="SDAM02000060">
    <property type="protein sequence ID" value="KAH6833081.1"/>
    <property type="molecule type" value="Genomic_DNA"/>
</dbReference>
<evidence type="ECO:0000313" key="24">
    <source>
        <dbReference type="EMBL" id="KAH6833081.1"/>
    </source>
</evidence>
<evidence type="ECO:0000256" key="7">
    <source>
        <dbReference type="ARBA" id="ARBA00022614"/>
    </source>
</evidence>
<keyword evidence="14 21" id="KW-0067">ATP-binding</keyword>
<evidence type="ECO:0000256" key="11">
    <source>
        <dbReference type="ARBA" id="ARBA00022737"/>
    </source>
</evidence>
<dbReference type="Gene3D" id="1.10.510.10">
    <property type="entry name" value="Transferase(Phosphotransferase) domain 1"/>
    <property type="match status" value="1"/>
</dbReference>
<comment type="similarity">
    <text evidence="2">Belongs to the protein kinase superfamily. Ser/Thr protein kinase family.</text>
</comment>
<evidence type="ECO:0000256" key="17">
    <source>
        <dbReference type="ARBA" id="ARBA00023170"/>
    </source>
</evidence>
<evidence type="ECO:0000256" key="16">
    <source>
        <dbReference type="ARBA" id="ARBA00023136"/>
    </source>
</evidence>
<dbReference type="GO" id="GO:0005524">
    <property type="term" value="F:ATP binding"/>
    <property type="evidence" value="ECO:0007669"/>
    <property type="project" value="UniProtKB-UniRule"/>
</dbReference>